<proteinExistence type="predicted"/>
<dbReference type="PANTHER" id="PTHR12265">
    <property type="entry name" value="TRANSMEMBRANE PROTEIN 53"/>
    <property type="match status" value="1"/>
</dbReference>
<name>A0A3D8RA69_9EURO</name>
<keyword evidence="1" id="KW-1133">Transmembrane helix</keyword>
<reference evidence="2 3" key="1">
    <citation type="journal article" date="2018" name="IMA Fungus">
        <title>IMA Genome-F 9: Draft genome sequence of Annulohypoxylon stygium, Aspergillus mulundensis, Berkeleyomyces basicola (syn. Thielaviopsis basicola), Ceratocystis smalleyi, two Cercospora beticola strains, Coleophoma cylindrospora, Fusarium fracticaudum, Phialophora cf. hyalina, and Morchella septimelata.</title>
        <authorList>
            <person name="Wingfield B.D."/>
            <person name="Bills G.F."/>
            <person name="Dong Y."/>
            <person name="Huang W."/>
            <person name="Nel W.J."/>
            <person name="Swalarsk-Parry B.S."/>
            <person name="Vaghefi N."/>
            <person name="Wilken P.M."/>
            <person name="An Z."/>
            <person name="de Beer Z.W."/>
            <person name="De Vos L."/>
            <person name="Chen L."/>
            <person name="Duong T.A."/>
            <person name="Gao Y."/>
            <person name="Hammerbacher A."/>
            <person name="Kikkert J.R."/>
            <person name="Li Y."/>
            <person name="Li H."/>
            <person name="Li K."/>
            <person name="Li Q."/>
            <person name="Liu X."/>
            <person name="Ma X."/>
            <person name="Naidoo K."/>
            <person name="Pethybridge S.J."/>
            <person name="Sun J."/>
            <person name="Steenkamp E.T."/>
            <person name="van der Nest M.A."/>
            <person name="van Wyk S."/>
            <person name="Wingfield M.J."/>
            <person name="Xiong C."/>
            <person name="Yue Q."/>
            <person name="Zhang X."/>
        </authorList>
    </citation>
    <scope>NUCLEOTIDE SEQUENCE [LARGE SCALE GENOMIC DNA]</scope>
    <source>
        <strain evidence="2 3">DSM 5745</strain>
    </source>
</reference>
<dbReference type="AlphaFoldDB" id="A0A3D8RA69"/>
<keyword evidence="1" id="KW-0472">Membrane</keyword>
<keyword evidence="1" id="KW-0812">Transmembrane</keyword>
<dbReference type="PANTHER" id="PTHR12265:SF36">
    <property type="entry name" value="P450, PUTATIVE (EUROFUNG)-RELATED"/>
    <property type="match status" value="1"/>
</dbReference>
<dbReference type="GeneID" id="38118645"/>
<sequence>MTASPKKADDMASFTKLSSCIYIQEPDVPADDSGDYPRTIVIAFWMNAATRSLVKYVAGYRKLAPRARIIFIRTSSTEFILRPTKRAQYARLAPAVEALQTLPADSPVFIHMFSNGGVFAVTYLLEAYQKATGYPLRVSSTVIDSAPGTATISASFKAFSYALPKTWILNILSKIFLWTYLASFFVLGKTVGTLFGIRDAISVARQSINDIKMMRGSDKAARPRRCYIYSDADELVDWKDVETHASDAEAKGFVVRREKYAGSEHVAHMRADPERYWDTVTLYLNDPEPAQTLPGSS</sequence>
<protein>
    <recommendedName>
        <fullName evidence="4">Indole-diterpene biosynthesis protein PaxU</fullName>
    </recommendedName>
</protein>
<feature type="transmembrane region" description="Helical" evidence="1">
    <location>
        <begin position="175"/>
        <end position="197"/>
    </location>
</feature>
<comment type="caution">
    <text evidence="2">The sequence shown here is derived from an EMBL/GenBank/DDBJ whole genome shotgun (WGS) entry which is preliminary data.</text>
</comment>
<dbReference type="Proteomes" id="UP000256690">
    <property type="component" value="Unassembled WGS sequence"/>
</dbReference>
<dbReference type="InterPro" id="IPR008547">
    <property type="entry name" value="DUF829_TMEM53"/>
</dbReference>
<dbReference type="EMBL" id="PVWQ01000010">
    <property type="protein sequence ID" value="RDW70764.1"/>
    <property type="molecule type" value="Genomic_DNA"/>
</dbReference>
<accession>A0A3D8RA69</accession>
<dbReference type="STRING" id="1810919.A0A3D8RA69"/>
<dbReference type="SUPFAM" id="SSF53474">
    <property type="entry name" value="alpha/beta-Hydrolases"/>
    <property type="match status" value="1"/>
</dbReference>
<dbReference type="InterPro" id="IPR029058">
    <property type="entry name" value="AB_hydrolase_fold"/>
</dbReference>
<gene>
    <name evidence="2" type="ORF">DSM5745_08275</name>
</gene>
<dbReference type="OrthoDB" id="77878at2759"/>
<keyword evidence="3" id="KW-1185">Reference proteome</keyword>
<evidence type="ECO:0000256" key="1">
    <source>
        <dbReference type="SAM" id="Phobius"/>
    </source>
</evidence>
<evidence type="ECO:0000313" key="2">
    <source>
        <dbReference type="EMBL" id="RDW70764.1"/>
    </source>
</evidence>
<organism evidence="2 3">
    <name type="scientific">Aspergillus mulundensis</name>
    <dbReference type="NCBI Taxonomy" id="1810919"/>
    <lineage>
        <taxon>Eukaryota</taxon>
        <taxon>Fungi</taxon>
        <taxon>Dikarya</taxon>
        <taxon>Ascomycota</taxon>
        <taxon>Pezizomycotina</taxon>
        <taxon>Eurotiomycetes</taxon>
        <taxon>Eurotiomycetidae</taxon>
        <taxon>Eurotiales</taxon>
        <taxon>Aspergillaceae</taxon>
        <taxon>Aspergillus</taxon>
        <taxon>Aspergillus subgen. Nidulantes</taxon>
    </lineage>
</organism>
<dbReference type="Pfam" id="PF05705">
    <property type="entry name" value="DUF829"/>
    <property type="match status" value="1"/>
</dbReference>
<evidence type="ECO:0000313" key="3">
    <source>
        <dbReference type="Proteomes" id="UP000256690"/>
    </source>
</evidence>
<evidence type="ECO:0008006" key="4">
    <source>
        <dbReference type="Google" id="ProtNLM"/>
    </source>
</evidence>
<dbReference type="RefSeq" id="XP_026601295.1">
    <property type="nucleotide sequence ID" value="XM_026750291.1"/>
</dbReference>